<sequence>MYATECSAFVASHPSGCASFGYMADNSFAARAKRSRFDEQFDREFSGFDPSSNAKSTQRFIGILDQLDSKVEKLRKDALMLQEKKDFLAMSMDLLKNNEYLTGLNESEYEEINCYVQRISGRLATVELSVCTVRDRAQEDSLHLVNSLIDEIISSSDAVLSRLRCQQFLNACSTTDTTIYTELDPAMCSDKKFECALLGCTLDDQKTIKKRLQALLDYLIKQTVVH</sequence>
<dbReference type="PANTHER" id="PTHR12334">
    <property type="entry name" value="BAG FAMILY MOLECULAR CHAPERONE REGULATOR 2"/>
    <property type="match status" value="1"/>
</dbReference>
<dbReference type="PaxDb" id="7159-AAEL006346-PB"/>
<dbReference type="Gene3D" id="1.20.58.890">
    <property type="match status" value="1"/>
</dbReference>
<dbReference type="PANTHER" id="PTHR12334:SF6">
    <property type="entry name" value="BAG FAMILY MOLECULAR CHAPERONE REGULATOR 2"/>
    <property type="match status" value="1"/>
</dbReference>
<dbReference type="InterPro" id="IPR037689">
    <property type="entry name" value="BAG2"/>
</dbReference>
<gene>
    <name evidence="1" type="ORF">AaeL_AAEL006346</name>
</gene>
<reference evidence="1" key="2">
    <citation type="journal article" date="2007" name="Science">
        <title>Genome sequence of Aedes aegypti, a major arbovirus vector.</title>
        <authorList>
            <person name="Nene V."/>
            <person name="Wortman J.R."/>
            <person name="Lawson D."/>
            <person name="Haas B."/>
            <person name="Kodira C."/>
            <person name="Tu Z.J."/>
            <person name="Loftus B."/>
            <person name="Xi Z."/>
            <person name="Megy K."/>
            <person name="Grabherr M."/>
            <person name="Ren Q."/>
            <person name="Zdobnov E.M."/>
            <person name="Lobo N.F."/>
            <person name="Campbell K.S."/>
            <person name="Brown S.E."/>
            <person name="Bonaldo M.F."/>
            <person name="Zhu J."/>
            <person name="Sinkins S.P."/>
            <person name="Hogenkamp D.G."/>
            <person name="Amedeo P."/>
            <person name="Arensburger P."/>
            <person name="Atkinson P.W."/>
            <person name="Bidwell S."/>
            <person name="Biedler J."/>
            <person name="Birney E."/>
            <person name="Bruggner R.V."/>
            <person name="Costas J."/>
            <person name="Coy M.R."/>
            <person name="Crabtree J."/>
            <person name="Crawford M."/>
            <person name="Debruyn B."/>
            <person name="Decaprio D."/>
            <person name="Eiglmeier K."/>
            <person name="Eisenstadt E."/>
            <person name="El-Dorry H."/>
            <person name="Gelbart W.M."/>
            <person name="Gomes S.L."/>
            <person name="Hammond M."/>
            <person name="Hannick L.I."/>
            <person name="Hogan J.R."/>
            <person name="Holmes M.H."/>
            <person name="Jaffe D."/>
            <person name="Johnston J.S."/>
            <person name="Kennedy R.C."/>
            <person name="Koo H."/>
            <person name="Kravitz S."/>
            <person name="Kriventseva E.V."/>
            <person name="Kulp D."/>
            <person name="Labutti K."/>
            <person name="Lee E."/>
            <person name="Li S."/>
            <person name="Lovin D.D."/>
            <person name="Mao C."/>
            <person name="Mauceli E."/>
            <person name="Menck C.F."/>
            <person name="Miller J.R."/>
            <person name="Montgomery P."/>
            <person name="Mori A."/>
            <person name="Nascimento A.L."/>
            <person name="Naveira H.F."/>
            <person name="Nusbaum C."/>
            <person name="O'leary S."/>
            <person name="Orvis J."/>
            <person name="Pertea M."/>
            <person name="Quesneville H."/>
            <person name="Reidenbach K.R."/>
            <person name="Rogers Y.H."/>
            <person name="Roth C.W."/>
            <person name="Schneider J.R."/>
            <person name="Schatz M."/>
            <person name="Shumway M."/>
            <person name="Stanke M."/>
            <person name="Stinson E.O."/>
            <person name="Tubio J.M."/>
            <person name="Vanzee J.P."/>
            <person name="Verjovski-Almeida S."/>
            <person name="Werner D."/>
            <person name="White O."/>
            <person name="Wyder S."/>
            <person name="Zeng Q."/>
            <person name="Zhao Q."/>
            <person name="Zhao Y."/>
            <person name="Hill C.A."/>
            <person name="Raikhel A.S."/>
            <person name="Soares M.B."/>
            <person name="Knudson D.L."/>
            <person name="Lee N.H."/>
            <person name="Galagan J."/>
            <person name="Salzberg S.L."/>
            <person name="Paulsen I.T."/>
            <person name="Dimopoulos G."/>
            <person name="Collins F.H."/>
            <person name="Birren B."/>
            <person name="Fraser-Liggett C.M."/>
            <person name="Severson D.W."/>
        </authorList>
    </citation>
    <scope>NUCLEOTIDE SEQUENCE [LARGE SCALE GENOMIC DNA]</scope>
    <source>
        <strain evidence="1">Liverpool</strain>
    </source>
</reference>
<dbReference type="OMA" id="LHATKMI"/>
<evidence type="ECO:0000313" key="1">
    <source>
        <dbReference type="EMBL" id="EAT42087.1"/>
    </source>
</evidence>
<dbReference type="eggNOG" id="KOG3633">
    <property type="taxonomic scope" value="Eukaryota"/>
</dbReference>
<protein>
    <submittedName>
        <fullName evidence="1">AAEL006346-PB</fullName>
    </submittedName>
</protein>
<dbReference type="GO" id="GO:0050821">
    <property type="term" value="P:protein stabilization"/>
    <property type="evidence" value="ECO:0007669"/>
    <property type="project" value="TreeGrafter"/>
</dbReference>
<evidence type="ECO:0000313" key="2">
    <source>
        <dbReference type="Proteomes" id="UP000682892"/>
    </source>
</evidence>
<name>Q176J8_AEDAE</name>
<proteinExistence type="predicted"/>
<organism evidence="1 2">
    <name type="scientific">Aedes aegypti</name>
    <name type="common">Yellowfever mosquito</name>
    <name type="synonym">Culex aegypti</name>
    <dbReference type="NCBI Taxonomy" id="7159"/>
    <lineage>
        <taxon>Eukaryota</taxon>
        <taxon>Metazoa</taxon>
        <taxon>Ecdysozoa</taxon>
        <taxon>Arthropoda</taxon>
        <taxon>Hexapoda</taxon>
        <taxon>Insecta</taxon>
        <taxon>Pterygota</taxon>
        <taxon>Neoptera</taxon>
        <taxon>Endopterygota</taxon>
        <taxon>Diptera</taxon>
        <taxon>Nematocera</taxon>
        <taxon>Culicoidea</taxon>
        <taxon>Culicidae</taxon>
        <taxon>Culicinae</taxon>
        <taxon>Aedini</taxon>
        <taxon>Aedes</taxon>
        <taxon>Stegomyia</taxon>
    </lineage>
</organism>
<dbReference type="PhylomeDB" id="Q176J8"/>
<dbReference type="GO" id="GO:0051087">
    <property type="term" value="F:protein-folding chaperone binding"/>
    <property type="evidence" value="ECO:0007669"/>
    <property type="project" value="InterPro"/>
</dbReference>
<dbReference type="GO" id="GO:0000774">
    <property type="term" value="F:adenyl-nucleotide exchange factor activity"/>
    <property type="evidence" value="ECO:0007669"/>
    <property type="project" value="InterPro"/>
</dbReference>
<reference evidence="1" key="3">
    <citation type="submission" date="2012-09" db="EMBL/GenBank/DDBJ databases">
        <authorList>
            <consortium name="VectorBase"/>
        </authorList>
    </citation>
    <scope>NUCLEOTIDE SEQUENCE</scope>
    <source>
        <strain evidence="1">Liverpool</strain>
    </source>
</reference>
<dbReference type="Proteomes" id="UP000682892">
    <property type="component" value="Unassembled WGS sequence"/>
</dbReference>
<dbReference type="AlphaFoldDB" id="Q176J8"/>
<dbReference type="VEuPathDB" id="VectorBase:AAEL006346"/>
<dbReference type="EMBL" id="CH477386">
    <property type="protein sequence ID" value="EAT42087.1"/>
    <property type="molecule type" value="Genomic_DNA"/>
</dbReference>
<reference evidence="1" key="1">
    <citation type="submission" date="2005-10" db="EMBL/GenBank/DDBJ databases">
        <authorList>
            <person name="Loftus B.J."/>
            <person name="Nene V.M."/>
            <person name="Hannick L.I."/>
            <person name="Bidwell S."/>
            <person name="Haas B."/>
            <person name="Amedeo P."/>
            <person name="Orvis J."/>
            <person name="Wortman J.R."/>
            <person name="White O.R."/>
            <person name="Salzberg S."/>
            <person name="Shumway M."/>
            <person name="Koo H."/>
            <person name="Zhao Y."/>
            <person name="Holmes M."/>
            <person name="Miller J."/>
            <person name="Schatz M."/>
            <person name="Pop M."/>
            <person name="Pai G."/>
            <person name="Utterback T."/>
            <person name="Rogers Y.-H."/>
            <person name="Kravitz S."/>
            <person name="Fraser C.M."/>
        </authorList>
    </citation>
    <scope>NUCLEOTIDE SEQUENCE</scope>
    <source>
        <strain evidence="1">Liverpool</strain>
    </source>
</reference>
<dbReference type="STRING" id="7159.Q176J8"/>
<dbReference type="HOGENOM" id="CLU_072417_0_0_1"/>
<accession>Q176J8</accession>